<evidence type="ECO:0000256" key="1">
    <source>
        <dbReference type="SAM" id="MobiDB-lite"/>
    </source>
</evidence>
<feature type="signal peptide" evidence="2">
    <location>
        <begin position="1"/>
        <end position="16"/>
    </location>
</feature>
<feature type="compositionally biased region" description="Polar residues" evidence="1">
    <location>
        <begin position="242"/>
        <end position="253"/>
    </location>
</feature>
<keyword evidence="4" id="KW-1185">Reference proteome</keyword>
<feature type="region of interest" description="Disordered" evidence="1">
    <location>
        <begin position="74"/>
        <end position="125"/>
    </location>
</feature>
<feature type="compositionally biased region" description="Low complexity" evidence="1">
    <location>
        <begin position="254"/>
        <end position="265"/>
    </location>
</feature>
<dbReference type="Gramene" id="OB12G11970.1">
    <property type="protein sequence ID" value="OB12G11970.1"/>
    <property type="gene ID" value="OB12G11970"/>
</dbReference>
<dbReference type="PANTHER" id="PTHR33430">
    <property type="entry name" value="MATERNAL EFFECT EMBRYO ARREST PROTEIN"/>
    <property type="match status" value="1"/>
</dbReference>
<organism evidence="3">
    <name type="scientific">Oryza brachyantha</name>
    <name type="common">malo sina</name>
    <dbReference type="NCBI Taxonomy" id="4533"/>
    <lineage>
        <taxon>Eukaryota</taxon>
        <taxon>Viridiplantae</taxon>
        <taxon>Streptophyta</taxon>
        <taxon>Embryophyta</taxon>
        <taxon>Tracheophyta</taxon>
        <taxon>Spermatophyta</taxon>
        <taxon>Magnoliopsida</taxon>
        <taxon>Liliopsida</taxon>
        <taxon>Poales</taxon>
        <taxon>Poaceae</taxon>
        <taxon>BOP clade</taxon>
        <taxon>Oryzoideae</taxon>
        <taxon>Oryzeae</taxon>
        <taxon>Oryzinae</taxon>
        <taxon>Oryza</taxon>
    </lineage>
</organism>
<feature type="compositionally biased region" description="Low complexity" evidence="1">
    <location>
        <begin position="202"/>
        <end position="211"/>
    </location>
</feature>
<evidence type="ECO:0000313" key="4">
    <source>
        <dbReference type="Proteomes" id="UP000006038"/>
    </source>
</evidence>
<sequence>MNTLFTVAVFVGLSLATPGELRSLAGDPSCDVGLGVARLLLVLELVAFSSFLFSNFVTQGLKLALDLARFASPCSPPPSAPSSRSASARSAAPPTALLPRPPPASSPPRSPSTSAPSSTPLPTDELTLMSSMDSLNGRRSDESIFVPPAGEMQQNRGHHSWEVAYCPISRQHGGRTHSLFPGDASLPLHPSGVASDPRNHSRSLPPSLSSRSLHETVADLRRALHGGPGDGRAEADQRQAGLRTQDSGQENIPSSFSVSSSTYST</sequence>
<name>J3NB39_ORYBR</name>
<reference evidence="3" key="1">
    <citation type="journal article" date="2013" name="Nat. Commun.">
        <title>Whole-genome sequencing of Oryza brachyantha reveals mechanisms underlying Oryza genome evolution.</title>
        <authorList>
            <person name="Chen J."/>
            <person name="Huang Q."/>
            <person name="Gao D."/>
            <person name="Wang J."/>
            <person name="Lang Y."/>
            <person name="Liu T."/>
            <person name="Li B."/>
            <person name="Bai Z."/>
            <person name="Luis Goicoechea J."/>
            <person name="Liang C."/>
            <person name="Chen C."/>
            <person name="Zhang W."/>
            <person name="Sun S."/>
            <person name="Liao Y."/>
            <person name="Zhang X."/>
            <person name="Yang L."/>
            <person name="Song C."/>
            <person name="Wang M."/>
            <person name="Shi J."/>
            <person name="Liu G."/>
            <person name="Liu J."/>
            <person name="Zhou H."/>
            <person name="Zhou W."/>
            <person name="Yu Q."/>
            <person name="An N."/>
            <person name="Chen Y."/>
            <person name="Cai Q."/>
            <person name="Wang B."/>
            <person name="Liu B."/>
            <person name="Min J."/>
            <person name="Huang Y."/>
            <person name="Wu H."/>
            <person name="Li Z."/>
            <person name="Zhang Y."/>
            <person name="Yin Y."/>
            <person name="Song W."/>
            <person name="Jiang J."/>
            <person name="Jackson S.A."/>
            <person name="Wing R.A."/>
            <person name="Wang J."/>
            <person name="Chen M."/>
        </authorList>
    </citation>
    <scope>NUCLEOTIDE SEQUENCE [LARGE SCALE GENOMIC DNA]</scope>
    <source>
        <strain evidence="3">cv. IRGC 101232</strain>
    </source>
</reference>
<dbReference type="AlphaFoldDB" id="J3NB39"/>
<evidence type="ECO:0000256" key="2">
    <source>
        <dbReference type="SAM" id="SignalP"/>
    </source>
</evidence>
<dbReference type="EnsemblPlants" id="OB12G11970.1">
    <property type="protein sequence ID" value="OB12G11970.1"/>
    <property type="gene ID" value="OB12G11970"/>
</dbReference>
<feature type="compositionally biased region" description="Pro residues" evidence="1">
    <location>
        <begin position="99"/>
        <end position="110"/>
    </location>
</feature>
<feature type="compositionally biased region" description="Low complexity" evidence="1">
    <location>
        <begin position="81"/>
        <end position="98"/>
    </location>
</feature>
<feature type="region of interest" description="Disordered" evidence="1">
    <location>
        <begin position="176"/>
        <end position="265"/>
    </location>
</feature>
<protein>
    <recommendedName>
        <fullName evidence="5">DUF4220 domain-containing protein</fullName>
    </recommendedName>
</protein>
<evidence type="ECO:0008006" key="5">
    <source>
        <dbReference type="Google" id="ProtNLM"/>
    </source>
</evidence>
<reference evidence="3" key="2">
    <citation type="submission" date="2013-04" db="UniProtKB">
        <authorList>
            <consortium name="EnsemblPlants"/>
        </authorList>
    </citation>
    <scope>IDENTIFICATION</scope>
</reference>
<dbReference type="Proteomes" id="UP000006038">
    <property type="component" value="Chromosome 12"/>
</dbReference>
<feature type="compositionally biased region" description="Low complexity" evidence="1">
    <location>
        <begin position="111"/>
        <end position="123"/>
    </location>
</feature>
<keyword evidence="2" id="KW-0732">Signal</keyword>
<dbReference type="STRING" id="4533.J3NB39"/>
<feature type="compositionally biased region" description="Basic and acidic residues" evidence="1">
    <location>
        <begin position="212"/>
        <end position="222"/>
    </location>
</feature>
<evidence type="ECO:0000313" key="3">
    <source>
        <dbReference type="EnsemblPlants" id="OB12G11970.1"/>
    </source>
</evidence>
<accession>J3NB39</accession>
<dbReference type="HOGENOM" id="CLU_1051168_0_0_1"/>
<proteinExistence type="predicted"/>
<dbReference type="PANTHER" id="PTHR33430:SF6">
    <property type="entry name" value="MATERNAL EFFECT EMBRYO ARREST PROTEIN"/>
    <property type="match status" value="1"/>
</dbReference>
<feature type="chain" id="PRO_5003775742" description="DUF4220 domain-containing protein" evidence="2">
    <location>
        <begin position="17"/>
        <end position="265"/>
    </location>
</feature>